<gene>
    <name evidence="3" type="ORF">AADV58_11610</name>
</gene>
<feature type="coiled-coil region" evidence="1">
    <location>
        <begin position="80"/>
        <end position="149"/>
    </location>
</feature>
<feature type="signal peptide" evidence="2">
    <location>
        <begin position="1"/>
        <end position="20"/>
    </location>
</feature>
<evidence type="ECO:0000256" key="2">
    <source>
        <dbReference type="SAM" id="SignalP"/>
    </source>
</evidence>
<evidence type="ECO:0000256" key="1">
    <source>
        <dbReference type="SAM" id="Coils"/>
    </source>
</evidence>
<sequence length="163" mass="17458">MPVRQLCFLSLISLLLGACAVTPPAGGAQGALAFQRTLAGLDSLELARTRGQLAAQPGNADAQIRLALLLAQSKTGNGDLAKAQAVLDHLLKANDEAAQALHPLARLLAEHLAERQRLESQIERQGAQLKDSQRKVQELQEKIDRLAEIERSLPSAARPGVRP</sequence>
<proteinExistence type="predicted"/>
<dbReference type="Proteomes" id="UP001479520">
    <property type="component" value="Chromosome"/>
</dbReference>
<accession>A0ABZ2XFA0</accession>
<organism evidence="3 4">
    <name type="scientific">Azonexus hydrophilus</name>
    <dbReference type="NCBI Taxonomy" id="418702"/>
    <lineage>
        <taxon>Bacteria</taxon>
        <taxon>Pseudomonadati</taxon>
        <taxon>Pseudomonadota</taxon>
        <taxon>Betaproteobacteria</taxon>
        <taxon>Rhodocyclales</taxon>
        <taxon>Azonexaceae</taxon>
        <taxon>Azonexus</taxon>
    </lineage>
</organism>
<keyword evidence="1" id="KW-0175">Coiled coil</keyword>
<dbReference type="EMBL" id="CP151406">
    <property type="protein sequence ID" value="WZJ20597.1"/>
    <property type="molecule type" value="Genomic_DNA"/>
</dbReference>
<dbReference type="RefSeq" id="WP_341743267.1">
    <property type="nucleotide sequence ID" value="NZ_CP151406.1"/>
</dbReference>
<evidence type="ECO:0000313" key="4">
    <source>
        <dbReference type="Proteomes" id="UP001479520"/>
    </source>
</evidence>
<keyword evidence="4" id="KW-1185">Reference proteome</keyword>
<keyword evidence="2" id="KW-0732">Signal</keyword>
<evidence type="ECO:0000313" key="3">
    <source>
        <dbReference type="EMBL" id="WZJ20597.1"/>
    </source>
</evidence>
<reference evidence="3 4" key="1">
    <citation type="submission" date="2024-04" db="EMBL/GenBank/DDBJ databases">
        <title>Dissimilatory iodate-reducing microorganisms contribute to the enrichment of iodine in groundwater.</title>
        <authorList>
            <person name="Jiang Z."/>
        </authorList>
    </citation>
    <scope>NUCLEOTIDE SEQUENCE [LARGE SCALE GENOMIC DNA]</scope>
    <source>
        <strain evidence="3 4">NCP973</strain>
    </source>
</reference>
<dbReference type="PROSITE" id="PS51257">
    <property type="entry name" value="PROKAR_LIPOPROTEIN"/>
    <property type="match status" value="1"/>
</dbReference>
<dbReference type="Gene3D" id="1.25.40.10">
    <property type="entry name" value="Tetratricopeptide repeat domain"/>
    <property type="match status" value="1"/>
</dbReference>
<feature type="chain" id="PRO_5045231269" evidence="2">
    <location>
        <begin position="21"/>
        <end position="163"/>
    </location>
</feature>
<dbReference type="SUPFAM" id="SSF81901">
    <property type="entry name" value="HCP-like"/>
    <property type="match status" value="1"/>
</dbReference>
<name>A0ABZ2XFA0_9RHOO</name>
<dbReference type="InterPro" id="IPR011990">
    <property type="entry name" value="TPR-like_helical_dom_sf"/>
</dbReference>
<protein>
    <submittedName>
        <fullName evidence="3">Permease</fullName>
    </submittedName>
</protein>